<reference evidence="2 3" key="1">
    <citation type="submission" date="2014-03" db="EMBL/GenBank/DDBJ databases">
        <title>Genomics of Bifidobacteria.</title>
        <authorList>
            <person name="Ventura M."/>
            <person name="Milani C."/>
            <person name="Lugli G.A."/>
        </authorList>
    </citation>
    <scope>NUCLEOTIDE SEQUENCE [LARGE SCALE GENOMIC DNA]</scope>
    <source>
        <strain evidence="2 3">DSM 23969</strain>
    </source>
</reference>
<comment type="caution">
    <text evidence="2">The sequence shown here is derived from an EMBL/GenBank/DDBJ whole genome shotgun (WGS) entry which is preliminary data.</text>
</comment>
<gene>
    <name evidence="2" type="ORF">BBIA_1794</name>
</gene>
<evidence type="ECO:0000313" key="2">
    <source>
        <dbReference type="EMBL" id="KFI52131.1"/>
    </source>
</evidence>
<feature type="region of interest" description="Disordered" evidence="1">
    <location>
        <begin position="1"/>
        <end position="64"/>
    </location>
</feature>
<dbReference type="Proteomes" id="UP000029108">
    <property type="component" value="Unassembled WGS sequence"/>
</dbReference>
<proteinExistence type="predicted"/>
<name>A0A087A031_9BIFI</name>
<sequence>MQMADGFTFNDDVSSDSTGKWRDPGDPLPSVDPLAPVDVSLDDAGDTDGTDASGADGDLPPVDWSDPVQACSETGEFALDDIPSINEFMADVSGLGDKAGLPIVRLAVMQGTYLASVMATRIRGGFLLALGRRQKDAQERARFERTALALFNAHSWRDMQDLFPDVAAFDELIDRLERTGQPQTAAIDHDFPYLVRVFRDQDGRIDIAFDERP</sequence>
<dbReference type="EMBL" id="JGYN01000007">
    <property type="protein sequence ID" value="KFI52131.1"/>
    <property type="molecule type" value="Genomic_DNA"/>
</dbReference>
<dbReference type="STRING" id="1437608.GCA_000771645_01649"/>
<protein>
    <submittedName>
        <fullName evidence="2">Uncharacterized protein</fullName>
    </submittedName>
</protein>
<evidence type="ECO:0000256" key="1">
    <source>
        <dbReference type="SAM" id="MobiDB-lite"/>
    </source>
</evidence>
<evidence type="ECO:0000313" key="3">
    <source>
        <dbReference type="Proteomes" id="UP000029108"/>
    </source>
</evidence>
<organism evidence="2 3">
    <name type="scientific">Bifidobacterium biavatii DSM 23969</name>
    <dbReference type="NCBI Taxonomy" id="1437608"/>
    <lineage>
        <taxon>Bacteria</taxon>
        <taxon>Bacillati</taxon>
        <taxon>Actinomycetota</taxon>
        <taxon>Actinomycetes</taxon>
        <taxon>Bifidobacteriales</taxon>
        <taxon>Bifidobacteriaceae</taxon>
        <taxon>Bifidobacterium</taxon>
    </lineage>
</organism>
<feature type="compositionally biased region" description="Low complexity" evidence="1">
    <location>
        <begin position="50"/>
        <end position="59"/>
    </location>
</feature>
<dbReference type="AlphaFoldDB" id="A0A087A031"/>
<accession>A0A087A031</accession>
<feature type="compositionally biased region" description="Acidic residues" evidence="1">
    <location>
        <begin position="40"/>
        <end position="49"/>
    </location>
</feature>
<keyword evidence="3" id="KW-1185">Reference proteome</keyword>